<reference evidence="2" key="1">
    <citation type="journal article" date="2020" name="mSystems">
        <title>Genome- and Community-Level Interaction Insights into Carbon Utilization and Element Cycling Functions of Hydrothermarchaeota in Hydrothermal Sediment.</title>
        <authorList>
            <person name="Zhou Z."/>
            <person name="Liu Y."/>
            <person name="Xu W."/>
            <person name="Pan J."/>
            <person name="Luo Z.H."/>
            <person name="Li M."/>
        </authorList>
    </citation>
    <scope>NUCLEOTIDE SEQUENCE [LARGE SCALE GENOMIC DNA]</scope>
    <source>
        <strain evidence="2">SpSt-788</strain>
    </source>
</reference>
<dbReference type="AlphaFoldDB" id="A0A7C4EKD3"/>
<dbReference type="SUPFAM" id="SSF56112">
    <property type="entry name" value="Protein kinase-like (PK-like)"/>
    <property type="match status" value="1"/>
</dbReference>
<name>A0A7C4EKD3_9BACT</name>
<organism evidence="2">
    <name type="scientific">Thermodesulfovibrio aggregans</name>
    <dbReference type="NCBI Taxonomy" id="86166"/>
    <lineage>
        <taxon>Bacteria</taxon>
        <taxon>Pseudomonadati</taxon>
        <taxon>Nitrospirota</taxon>
        <taxon>Thermodesulfovibrionia</taxon>
        <taxon>Thermodesulfovibrionales</taxon>
        <taxon>Thermodesulfovibrionaceae</taxon>
        <taxon>Thermodesulfovibrio</taxon>
    </lineage>
</organism>
<dbReference type="SUPFAM" id="SSF53448">
    <property type="entry name" value="Nucleotide-diphospho-sugar transferases"/>
    <property type="match status" value="1"/>
</dbReference>
<dbReference type="InterPro" id="IPR029044">
    <property type="entry name" value="Nucleotide-diphossugar_trans"/>
</dbReference>
<dbReference type="Gene3D" id="3.30.200.20">
    <property type="entry name" value="Phosphorylase Kinase, domain 1"/>
    <property type="match status" value="1"/>
</dbReference>
<dbReference type="InterPro" id="IPR002575">
    <property type="entry name" value="Aminoglycoside_PTrfase"/>
</dbReference>
<dbReference type="Pfam" id="PF01636">
    <property type="entry name" value="APH"/>
    <property type="match status" value="1"/>
</dbReference>
<evidence type="ECO:0000313" key="2">
    <source>
        <dbReference type="EMBL" id="HGG99479.1"/>
    </source>
</evidence>
<dbReference type="Gene3D" id="3.90.550.10">
    <property type="entry name" value="Spore Coat Polysaccharide Biosynthesis Protein SpsA, Chain A"/>
    <property type="match status" value="1"/>
</dbReference>
<protein>
    <submittedName>
        <fullName evidence="2">DUF1679 domain-containing protein</fullName>
    </submittedName>
</protein>
<dbReference type="InterPro" id="IPR050486">
    <property type="entry name" value="Mannose-1P_guanyltransferase"/>
</dbReference>
<proteinExistence type="predicted"/>
<dbReference type="InterPro" id="IPR005835">
    <property type="entry name" value="NTP_transferase_dom"/>
</dbReference>
<dbReference type="SMART" id="SM00587">
    <property type="entry name" value="CHK"/>
    <property type="match status" value="1"/>
</dbReference>
<sequence length="604" mass="70019">MIKGFILAAGFSKRLRPITEHIPKPLLPITGEVLLDYIFNFLRSSGVDEIGINLHYKADEIESYIKKNKFFFKIFHEKEILDTGGALYNARDFLKDDNFIVHNADIYWDGNIKDALDWHINSGNAITLIVHNHPPDNKLIVDSNGNLLGISLKHSAFKPHSVAFTGAAVYNSQVLELLPEGSSSVIDMWVKAINKGLKVKVFYAKYSFWFDIGTPVEYARAVFDKLKRHFTSIYVHPTSSGCELIDTDGNIVIERDVKIKKPLKGKNLIILPETELSLNNERISDCIIIKDFFIPVTGWQKRQENLTAGGSTRRYFRKQNKIFCEWEKVSDEFEKTVYIGKFLRKNGFPVPEIINVNRNKKLIVFEDLGNLTLYSWLQCRRKDEEIIEIYKKIIENIVNLHWKISLEASGMPIPEFDYKYLRWESEYFLKECVVEVFKVKPPDLEEELNLIAEKLSRSKKVLLHRDLQSQNIILNKGMVYIIDYQSARLGPAGYDVASLLWDPYFNLKKGMRQRLVKFYIERASAFNIRPKIFIEELSLCRLQRHMQALGAYGFLSLKKGKKNFLKFIPSALDLLQQDIEDCYIELPRLKELVLKLKNLVDKGF</sequence>
<dbReference type="PANTHER" id="PTHR22572">
    <property type="entry name" value="SUGAR-1-PHOSPHATE GUANYL TRANSFERASE"/>
    <property type="match status" value="1"/>
</dbReference>
<accession>A0A7C4EKD3</accession>
<feature type="domain" description="CHK kinase-like" evidence="1">
    <location>
        <begin position="363"/>
        <end position="529"/>
    </location>
</feature>
<dbReference type="EMBL" id="DTHO01000033">
    <property type="protein sequence ID" value="HGG99479.1"/>
    <property type="molecule type" value="Genomic_DNA"/>
</dbReference>
<gene>
    <name evidence="2" type="ORF">ENV75_03375</name>
</gene>
<dbReference type="Gene3D" id="3.90.1200.10">
    <property type="match status" value="1"/>
</dbReference>
<dbReference type="InterPro" id="IPR011009">
    <property type="entry name" value="Kinase-like_dom_sf"/>
</dbReference>
<evidence type="ECO:0000259" key="1">
    <source>
        <dbReference type="SMART" id="SM00587"/>
    </source>
</evidence>
<comment type="caution">
    <text evidence="2">The sequence shown here is derived from an EMBL/GenBank/DDBJ whole genome shotgun (WGS) entry which is preliminary data.</text>
</comment>
<dbReference type="InterPro" id="IPR015897">
    <property type="entry name" value="CHK_kinase-like"/>
</dbReference>
<dbReference type="Pfam" id="PF00483">
    <property type="entry name" value="NTP_transferase"/>
    <property type="match status" value="1"/>
</dbReference>